<dbReference type="PANTHER" id="PTHR12357:SF89">
    <property type="entry name" value="YTH DOMAIN-CONTAINING FAMILY PROTEIN"/>
    <property type="match status" value="1"/>
</dbReference>
<dbReference type="InterPro" id="IPR007275">
    <property type="entry name" value="YTH_domain"/>
</dbReference>
<organism evidence="3 4">
    <name type="scientific">Malassezia brasiliensis</name>
    <dbReference type="NCBI Taxonomy" id="1821822"/>
    <lineage>
        <taxon>Eukaryota</taxon>
        <taxon>Fungi</taxon>
        <taxon>Dikarya</taxon>
        <taxon>Basidiomycota</taxon>
        <taxon>Ustilaginomycotina</taxon>
        <taxon>Malasseziomycetes</taxon>
        <taxon>Malasseziales</taxon>
        <taxon>Malasseziaceae</taxon>
        <taxon>Malassezia</taxon>
    </lineage>
</organism>
<dbReference type="EMBL" id="CP119955">
    <property type="protein sequence ID" value="WFC96877.1"/>
    <property type="molecule type" value="Genomic_DNA"/>
</dbReference>
<feature type="region of interest" description="Disordered" evidence="1">
    <location>
        <begin position="372"/>
        <end position="391"/>
    </location>
</feature>
<reference evidence="3" key="1">
    <citation type="submission" date="2023-03" db="EMBL/GenBank/DDBJ databases">
        <title>Mating type loci evolution in Malassezia.</title>
        <authorList>
            <person name="Coelho M.A."/>
        </authorList>
    </citation>
    <scope>NUCLEOTIDE SEQUENCE</scope>
    <source>
        <strain evidence="3">CBS 14135</strain>
    </source>
</reference>
<dbReference type="Proteomes" id="UP001216638">
    <property type="component" value="Chromosome 5"/>
</dbReference>
<feature type="region of interest" description="Disordered" evidence="1">
    <location>
        <begin position="1"/>
        <end position="75"/>
    </location>
</feature>
<evidence type="ECO:0000313" key="4">
    <source>
        <dbReference type="Proteomes" id="UP001216638"/>
    </source>
</evidence>
<evidence type="ECO:0000259" key="2">
    <source>
        <dbReference type="PROSITE" id="PS50882"/>
    </source>
</evidence>
<evidence type="ECO:0000256" key="1">
    <source>
        <dbReference type="SAM" id="MobiDB-lite"/>
    </source>
</evidence>
<dbReference type="GO" id="GO:0003729">
    <property type="term" value="F:mRNA binding"/>
    <property type="evidence" value="ECO:0007669"/>
    <property type="project" value="TreeGrafter"/>
</dbReference>
<feature type="region of interest" description="Disordered" evidence="1">
    <location>
        <begin position="216"/>
        <end position="300"/>
    </location>
</feature>
<dbReference type="PANTHER" id="PTHR12357">
    <property type="entry name" value="YTH YT521-B HOMOLOGY DOMAIN-CONTAINING"/>
    <property type="match status" value="1"/>
</dbReference>
<feature type="compositionally biased region" description="Pro residues" evidence="1">
    <location>
        <begin position="285"/>
        <end position="294"/>
    </location>
</feature>
<keyword evidence="4" id="KW-1185">Reference proteome</keyword>
<feature type="domain" description="YTH" evidence="2">
    <location>
        <begin position="425"/>
        <end position="561"/>
    </location>
</feature>
<dbReference type="PROSITE" id="PS50882">
    <property type="entry name" value="YTH"/>
    <property type="match status" value="1"/>
</dbReference>
<dbReference type="GO" id="GO:0061157">
    <property type="term" value="P:mRNA destabilization"/>
    <property type="evidence" value="ECO:0007669"/>
    <property type="project" value="TreeGrafter"/>
</dbReference>
<feature type="compositionally biased region" description="Basic and acidic residues" evidence="1">
    <location>
        <begin position="350"/>
        <end position="361"/>
    </location>
</feature>
<dbReference type="Pfam" id="PF04146">
    <property type="entry name" value="YTH"/>
    <property type="match status" value="1"/>
</dbReference>
<gene>
    <name evidence="3" type="ORF">MBRA1_003540</name>
</gene>
<protein>
    <recommendedName>
        <fullName evidence="2">YTH domain-containing protein</fullName>
    </recommendedName>
</protein>
<accession>A0AAF0DWW2</accession>
<dbReference type="GO" id="GO:1990247">
    <property type="term" value="F:N6-methyladenosine-containing RNA reader activity"/>
    <property type="evidence" value="ECO:0007669"/>
    <property type="project" value="TreeGrafter"/>
</dbReference>
<feature type="compositionally biased region" description="Low complexity" evidence="1">
    <location>
        <begin position="138"/>
        <end position="164"/>
    </location>
</feature>
<dbReference type="GO" id="GO:0005737">
    <property type="term" value="C:cytoplasm"/>
    <property type="evidence" value="ECO:0007669"/>
    <property type="project" value="TreeGrafter"/>
</dbReference>
<proteinExistence type="predicted"/>
<dbReference type="Gene3D" id="3.10.590.10">
    <property type="entry name" value="ph1033 like domains"/>
    <property type="match status" value="1"/>
</dbReference>
<dbReference type="AlphaFoldDB" id="A0AAF0DWW2"/>
<feature type="region of interest" description="Disordered" evidence="1">
    <location>
        <begin position="120"/>
        <end position="186"/>
    </location>
</feature>
<dbReference type="CDD" id="cd21134">
    <property type="entry name" value="YTH"/>
    <property type="match status" value="1"/>
</dbReference>
<sequence>MPDTAPSARDARAPPGTGARPSHAMHLVAEEHSPTGPVAPARAASRTAGSDAWPPATFLPPHARTRGSVGTATAAMAPCTDGPFAELRQARRPSASTLSDATWTDDLPWSVRRAPRFSVNDVMQPSHSPDPWRPSTPVGAGVSASSLAAPHSSVSSLQSSIPLSPTAPAEPLSPSRARPMPPRHSAPHMIIDAHAAEARRRVERRSLWLDNLTSPHRVSSANAPLAPGSPHSPLRPPSPHTHAAVSPRFPVSPRTDGGARDPLHRPAPGAPSDLWKADALAPSMHWPPPKPGASPSPMRRAAGSLHITTDTDDGTPSLPAIRSASASFLSRPAGVRMQRSASTVHRVPHTARELRTSERRESNPIEDFARLSVSERTPSTPSETERSPQAAATVPTLDAGASEFVPVMPYWGAPPYPYVSLPAPARAFVIKSFTEVDVATSLRHGVWTSTEKGNNRLDQAFARSSALGPIYLFFSVNGSGRFCGVAQMVSGLDYSQNTSIWAEGHRWKGLFRVRWLIVKDVPNVHLRHILLLNRNEIKPVTQSRDTQELLPEASAELLRIFCTYVSYSTLQPPADVHAAYPAAP</sequence>
<evidence type="ECO:0000313" key="3">
    <source>
        <dbReference type="EMBL" id="WFC96877.1"/>
    </source>
</evidence>
<feature type="region of interest" description="Disordered" evidence="1">
    <location>
        <begin position="331"/>
        <end position="361"/>
    </location>
</feature>
<name>A0AAF0DWW2_9BASI</name>
<dbReference type="InterPro" id="IPR045168">
    <property type="entry name" value="YTH_prot"/>
</dbReference>